<name>A0ABP0MCK5_9DINO</name>
<feature type="chain" id="PRO_5046340502" evidence="1">
    <location>
        <begin position="26"/>
        <end position="109"/>
    </location>
</feature>
<keyword evidence="3" id="KW-1185">Reference proteome</keyword>
<dbReference type="Proteomes" id="UP001642484">
    <property type="component" value="Unassembled WGS sequence"/>
</dbReference>
<protein>
    <submittedName>
        <fullName evidence="2">Uncharacterized protein</fullName>
    </submittedName>
</protein>
<proteinExistence type="predicted"/>
<reference evidence="2 3" key="1">
    <citation type="submission" date="2024-02" db="EMBL/GenBank/DDBJ databases">
        <authorList>
            <person name="Chen Y."/>
            <person name="Shah S."/>
            <person name="Dougan E. K."/>
            <person name="Thang M."/>
            <person name="Chan C."/>
        </authorList>
    </citation>
    <scope>NUCLEOTIDE SEQUENCE [LARGE SCALE GENOMIC DNA]</scope>
</reference>
<sequence>MPRRGPSFFPFLFLGVLAIFLGVHTHTHAPRAKSTGRFRARSHAAWWTEQSIQKSVRMVVDRADEKTVALKLFGQFWIDESSICGPEIQFQLDVRSAPLVTFPQNQFRW</sequence>
<feature type="signal peptide" evidence="1">
    <location>
        <begin position="1"/>
        <end position="25"/>
    </location>
</feature>
<evidence type="ECO:0000313" key="2">
    <source>
        <dbReference type="EMBL" id="CAK9048813.1"/>
    </source>
</evidence>
<organism evidence="2 3">
    <name type="scientific">Durusdinium trenchii</name>
    <dbReference type="NCBI Taxonomy" id="1381693"/>
    <lineage>
        <taxon>Eukaryota</taxon>
        <taxon>Sar</taxon>
        <taxon>Alveolata</taxon>
        <taxon>Dinophyceae</taxon>
        <taxon>Suessiales</taxon>
        <taxon>Symbiodiniaceae</taxon>
        <taxon>Durusdinium</taxon>
    </lineage>
</organism>
<evidence type="ECO:0000256" key="1">
    <source>
        <dbReference type="SAM" id="SignalP"/>
    </source>
</evidence>
<gene>
    <name evidence="2" type="ORF">CCMP2556_LOCUS25091</name>
</gene>
<evidence type="ECO:0000313" key="3">
    <source>
        <dbReference type="Proteomes" id="UP001642484"/>
    </source>
</evidence>
<keyword evidence="1" id="KW-0732">Signal</keyword>
<accession>A0ABP0MCK5</accession>
<dbReference type="EMBL" id="CAXAMN010016669">
    <property type="protein sequence ID" value="CAK9048813.1"/>
    <property type="molecule type" value="Genomic_DNA"/>
</dbReference>
<comment type="caution">
    <text evidence="2">The sequence shown here is derived from an EMBL/GenBank/DDBJ whole genome shotgun (WGS) entry which is preliminary data.</text>
</comment>